<dbReference type="GeneID" id="64255973"/>
<dbReference type="GO" id="GO:0046677">
    <property type="term" value="P:response to antibiotic"/>
    <property type="evidence" value="ECO:0007669"/>
    <property type="project" value="UniProtKB-KW"/>
</dbReference>
<evidence type="ECO:0000256" key="3">
    <source>
        <dbReference type="ARBA" id="ARBA00022989"/>
    </source>
</evidence>
<comment type="subcellular location">
    <subcellularLocation>
        <location evidence="6">Cell membrane</location>
        <topology evidence="6">Multi-pass membrane protein</topology>
    </subcellularLocation>
    <subcellularLocation>
        <location evidence="1">Membrane</location>
        <topology evidence="1">Multi-pass membrane protein</topology>
    </subcellularLocation>
</comment>
<dbReference type="PATRIC" id="fig|1115803.3.peg.2593"/>
<organism evidence="8 9">
    <name type="scientific">Actinomyces naeslundii (strain ATCC 12104 / DSM 43013 / CCUG 2238 / JCM 8349 / NCTC 10301 / Howell 279)</name>
    <dbReference type="NCBI Taxonomy" id="1115803"/>
    <lineage>
        <taxon>Bacteria</taxon>
        <taxon>Bacillati</taxon>
        <taxon>Actinomycetota</taxon>
        <taxon>Actinomycetes</taxon>
        <taxon>Actinomycetales</taxon>
        <taxon>Actinomycetaceae</taxon>
        <taxon>Actinomyces</taxon>
    </lineage>
</organism>
<protein>
    <recommendedName>
        <fullName evidence="6">Transport permease protein</fullName>
    </recommendedName>
</protein>
<evidence type="ECO:0000259" key="7">
    <source>
        <dbReference type="PROSITE" id="PS51012"/>
    </source>
</evidence>
<evidence type="ECO:0000256" key="2">
    <source>
        <dbReference type="ARBA" id="ARBA00022692"/>
    </source>
</evidence>
<dbReference type="InterPro" id="IPR047817">
    <property type="entry name" value="ABC2_TM_bact-type"/>
</dbReference>
<keyword evidence="2 6" id="KW-0812">Transmembrane</keyword>
<dbReference type="InterPro" id="IPR013525">
    <property type="entry name" value="ABC2_TM"/>
</dbReference>
<feature type="transmembrane region" description="Helical" evidence="6">
    <location>
        <begin position="237"/>
        <end position="259"/>
    </location>
</feature>
<keyword evidence="6" id="KW-0813">Transport</keyword>
<evidence type="ECO:0000256" key="5">
    <source>
        <dbReference type="ARBA" id="ARBA00023251"/>
    </source>
</evidence>
<comment type="caution">
    <text evidence="8">The sequence shown here is derived from an EMBL/GenBank/DDBJ whole genome shotgun (WGS) entry which is preliminary data.</text>
</comment>
<evidence type="ECO:0000313" key="9">
    <source>
        <dbReference type="Proteomes" id="UP000007814"/>
    </source>
</evidence>
<dbReference type="GO" id="GO:0043190">
    <property type="term" value="C:ATP-binding cassette (ABC) transporter complex"/>
    <property type="evidence" value="ECO:0007669"/>
    <property type="project" value="InterPro"/>
</dbReference>
<dbReference type="AlphaFoldDB" id="J3A7X1"/>
<evidence type="ECO:0000256" key="1">
    <source>
        <dbReference type="ARBA" id="ARBA00004141"/>
    </source>
</evidence>
<evidence type="ECO:0000313" key="8">
    <source>
        <dbReference type="EMBL" id="EJN83463.1"/>
    </source>
</evidence>
<dbReference type="Proteomes" id="UP000007814">
    <property type="component" value="Unassembled WGS sequence"/>
</dbReference>
<dbReference type="PANTHER" id="PTHR43027">
    <property type="entry name" value="DOXORUBICIN RESISTANCE ABC TRANSPORTER PERMEASE PROTEIN DRRC-RELATED"/>
    <property type="match status" value="1"/>
</dbReference>
<dbReference type="PIRSF" id="PIRSF006648">
    <property type="entry name" value="DrrB"/>
    <property type="match status" value="1"/>
</dbReference>
<sequence length="264" mass="27912">MPTTPTMQTAPTARTRRTFATLLVMLTRSTLREPVGLFFTLILAPLLVAVLGVLFGNDPSPQFGGRGFMDATLPACACLVVGMTGIIILPTNQLQLRESGALTRLRATPLSPRVFVAADLTVNFLISMVGIVLALLVGALGFGVRLQGSPLAVLAAAALGLVAFLALGYMLAAVYPSSRAATGIGNGLFIVIMMTSGAFVPQSQIPQGVQRVARYSPFHYLVDLLQGMWAGRSWTDYGTALAVLVGMTVICGLLGARLFRWKTA</sequence>
<accession>J3A7X1</accession>
<feature type="transmembrane region" description="Helical" evidence="6">
    <location>
        <begin position="68"/>
        <end position="89"/>
    </location>
</feature>
<name>J3A7X1_ACTNH</name>
<comment type="similarity">
    <text evidence="6">Belongs to the ABC-2 integral membrane protein family.</text>
</comment>
<keyword evidence="5" id="KW-0046">Antibiotic resistance</keyword>
<feature type="transmembrane region" description="Helical" evidence="6">
    <location>
        <begin position="35"/>
        <end position="56"/>
    </location>
</feature>
<dbReference type="PRINTS" id="PR00164">
    <property type="entry name" value="ABC2TRNSPORT"/>
</dbReference>
<dbReference type="PROSITE" id="PS51012">
    <property type="entry name" value="ABC_TM2"/>
    <property type="match status" value="1"/>
</dbReference>
<keyword evidence="4 6" id="KW-0472">Membrane</keyword>
<reference evidence="8 9" key="1">
    <citation type="submission" date="2012-07" db="EMBL/GenBank/DDBJ databases">
        <authorList>
            <person name="Durkin A.S."/>
            <person name="McCorrison J."/>
            <person name="Torralba M."/>
            <person name="Gillis M."/>
            <person name="Methe B."/>
            <person name="Sutton G."/>
            <person name="Nelson K.E."/>
        </authorList>
    </citation>
    <scope>NUCLEOTIDE SEQUENCE [LARGE SCALE GENOMIC DNA]</scope>
    <source>
        <strain evidence="9">ATCC 12104 / DSM 43013 / CCUG 2238 / JCM 8349 / NCTC 10301 / Howell 279</strain>
    </source>
</reference>
<dbReference type="eggNOG" id="COG0842">
    <property type="taxonomic scope" value="Bacteria"/>
</dbReference>
<feature type="transmembrane region" description="Helical" evidence="6">
    <location>
        <begin position="151"/>
        <end position="174"/>
    </location>
</feature>
<dbReference type="InterPro" id="IPR052902">
    <property type="entry name" value="ABC-2_transporter"/>
</dbReference>
<dbReference type="Pfam" id="PF01061">
    <property type="entry name" value="ABC2_membrane"/>
    <property type="match status" value="1"/>
</dbReference>
<keyword evidence="3 6" id="KW-1133">Transmembrane helix</keyword>
<dbReference type="PANTHER" id="PTHR43027:SF2">
    <property type="entry name" value="TRANSPORT PERMEASE PROTEIN"/>
    <property type="match status" value="1"/>
</dbReference>
<gene>
    <name evidence="8" type="ORF">HMPREF1129_0041</name>
</gene>
<dbReference type="RefSeq" id="WP_003785939.1">
    <property type="nucleotide sequence ID" value="NZ_ALJK01000236.1"/>
</dbReference>
<feature type="transmembrane region" description="Helical" evidence="6">
    <location>
        <begin position="180"/>
        <end position="200"/>
    </location>
</feature>
<evidence type="ECO:0000256" key="6">
    <source>
        <dbReference type="RuleBase" id="RU361157"/>
    </source>
</evidence>
<dbReference type="GO" id="GO:0140359">
    <property type="term" value="F:ABC-type transporter activity"/>
    <property type="evidence" value="ECO:0007669"/>
    <property type="project" value="InterPro"/>
</dbReference>
<feature type="domain" description="ABC transmembrane type-2" evidence="7">
    <location>
        <begin position="35"/>
        <end position="262"/>
    </location>
</feature>
<dbReference type="InterPro" id="IPR000412">
    <property type="entry name" value="ABC_2_transport"/>
</dbReference>
<dbReference type="EMBL" id="ALJK01000236">
    <property type="protein sequence ID" value="EJN83463.1"/>
    <property type="molecule type" value="Genomic_DNA"/>
</dbReference>
<evidence type="ECO:0000256" key="4">
    <source>
        <dbReference type="ARBA" id="ARBA00023136"/>
    </source>
</evidence>
<proteinExistence type="inferred from homology"/>
<keyword evidence="6" id="KW-1003">Cell membrane</keyword>
<feature type="transmembrane region" description="Helical" evidence="6">
    <location>
        <begin position="120"/>
        <end position="144"/>
    </location>
</feature>